<feature type="transmembrane region" description="Helical" evidence="5">
    <location>
        <begin position="120"/>
        <end position="141"/>
    </location>
</feature>
<evidence type="ECO:0000256" key="2">
    <source>
        <dbReference type="ARBA" id="ARBA00022692"/>
    </source>
</evidence>
<gene>
    <name evidence="7" type="ORF">OFUS_LOCUS9114</name>
</gene>
<feature type="transmembrane region" description="Helical" evidence="5">
    <location>
        <begin position="263"/>
        <end position="287"/>
    </location>
</feature>
<evidence type="ECO:0000256" key="3">
    <source>
        <dbReference type="ARBA" id="ARBA00022989"/>
    </source>
</evidence>
<dbReference type="Gene3D" id="1.20.1070.10">
    <property type="entry name" value="Rhodopsin 7-helix transmembrane proteins"/>
    <property type="match status" value="1"/>
</dbReference>
<keyword evidence="8" id="KW-1185">Reference proteome</keyword>
<dbReference type="InterPro" id="IPR000276">
    <property type="entry name" value="GPCR_Rhodpsn"/>
</dbReference>
<evidence type="ECO:0000313" key="8">
    <source>
        <dbReference type="Proteomes" id="UP000749559"/>
    </source>
</evidence>
<dbReference type="GO" id="GO:0016020">
    <property type="term" value="C:membrane"/>
    <property type="evidence" value="ECO:0007669"/>
    <property type="project" value="UniProtKB-SubCell"/>
</dbReference>
<dbReference type="AlphaFoldDB" id="A0A8S4NQS5"/>
<evidence type="ECO:0000259" key="6">
    <source>
        <dbReference type="PROSITE" id="PS50262"/>
    </source>
</evidence>
<protein>
    <recommendedName>
        <fullName evidence="6">G-protein coupled receptors family 1 profile domain-containing protein</fullName>
    </recommendedName>
</protein>
<feature type="transmembrane region" description="Helical" evidence="5">
    <location>
        <begin position="174"/>
        <end position="191"/>
    </location>
</feature>
<dbReference type="Proteomes" id="UP000749559">
    <property type="component" value="Unassembled WGS sequence"/>
</dbReference>
<organism evidence="7 8">
    <name type="scientific">Owenia fusiformis</name>
    <name type="common">Polychaete worm</name>
    <dbReference type="NCBI Taxonomy" id="6347"/>
    <lineage>
        <taxon>Eukaryota</taxon>
        <taxon>Metazoa</taxon>
        <taxon>Spiralia</taxon>
        <taxon>Lophotrochozoa</taxon>
        <taxon>Annelida</taxon>
        <taxon>Polychaeta</taxon>
        <taxon>Sedentaria</taxon>
        <taxon>Canalipalpata</taxon>
        <taxon>Sabellida</taxon>
        <taxon>Oweniida</taxon>
        <taxon>Oweniidae</taxon>
        <taxon>Owenia</taxon>
    </lineage>
</organism>
<reference evidence="7" key="1">
    <citation type="submission" date="2022-03" db="EMBL/GenBank/DDBJ databases">
        <authorList>
            <person name="Martin C."/>
        </authorList>
    </citation>
    <scope>NUCLEOTIDE SEQUENCE</scope>
</reference>
<evidence type="ECO:0000256" key="1">
    <source>
        <dbReference type="ARBA" id="ARBA00004370"/>
    </source>
</evidence>
<evidence type="ECO:0000313" key="7">
    <source>
        <dbReference type="EMBL" id="CAH1782694.1"/>
    </source>
</evidence>
<dbReference type="InterPro" id="IPR052954">
    <property type="entry name" value="GPCR-Ligand_Int"/>
</dbReference>
<dbReference type="Pfam" id="PF00001">
    <property type="entry name" value="7tm_1"/>
    <property type="match status" value="1"/>
</dbReference>
<dbReference type="PANTHER" id="PTHR46641">
    <property type="entry name" value="FMRFAMIDE RECEPTOR-RELATED"/>
    <property type="match status" value="1"/>
</dbReference>
<comment type="caution">
    <text evidence="7">The sequence shown here is derived from an EMBL/GenBank/DDBJ whole genome shotgun (WGS) entry which is preliminary data.</text>
</comment>
<keyword evidence="3 5" id="KW-1133">Transmembrane helix</keyword>
<dbReference type="EMBL" id="CAIIXF020000005">
    <property type="protein sequence ID" value="CAH1782694.1"/>
    <property type="molecule type" value="Genomic_DNA"/>
</dbReference>
<evidence type="ECO:0000256" key="5">
    <source>
        <dbReference type="SAM" id="Phobius"/>
    </source>
</evidence>
<feature type="transmembrane region" description="Helical" evidence="5">
    <location>
        <begin position="41"/>
        <end position="64"/>
    </location>
</feature>
<keyword evidence="4 5" id="KW-0472">Membrane</keyword>
<dbReference type="PROSITE" id="PS50262">
    <property type="entry name" value="G_PROTEIN_RECEP_F1_2"/>
    <property type="match status" value="1"/>
</dbReference>
<dbReference type="CDD" id="cd14978">
    <property type="entry name" value="7tmA_FMRFamide_R-like"/>
    <property type="match status" value="1"/>
</dbReference>
<feature type="transmembrane region" description="Helical" evidence="5">
    <location>
        <begin position="299"/>
        <end position="322"/>
    </location>
</feature>
<dbReference type="GO" id="GO:0004930">
    <property type="term" value="F:G protein-coupled receptor activity"/>
    <property type="evidence" value="ECO:0007669"/>
    <property type="project" value="InterPro"/>
</dbReference>
<feature type="domain" description="G-protein coupled receptors family 1 profile" evidence="6">
    <location>
        <begin position="56"/>
        <end position="319"/>
    </location>
</feature>
<name>A0A8S4NQS5_OWEFU</name>
<dbReference type="PANTHER" id="PTHR46641:SF2">
    <property type="entry name" value="FMRFAMIDE RECEPTOR"/>
    <property type="match status" value="1"/>
</dbReference>
<dbReference type="SUPFAM" id="SSF81321">
    <property type="entry name" value="Family A G protein-coupled receptor-like"/>
    <property type="match status" value="1"/>
</dbReference>
<dbReference type="OrthoDB" id="10011262at2759"/>
<keyword evidence="2 5" id="KW-0812">Transmembrane</keyword>
<dbReference type="InterPro" id="IPR017452">
    <property type="entry name" value="GPCR_Rhodpsn_7TM"/>
</dbReference>
<proteinExistence type="predicted"/>
<dbReference type="PRINTS" id="PR00237">
    <property type="entry name" value="GPCRRHODOPSN"/>
</dbReference>
<feature type="transmembrane region" description="Helical" evidence="5">
    <location>
        <begin position="211"/>
        <end position="243"/>
    </location>
</feature>
<accession>A0A8S4NQS5</accession>
<comment type="subcellular location">
    <subcellularLocation>
        <location evidence="1">Membrane</location>
    </subcellularLocation>
</comment>
<sequence length="364" mass="42274">MEKGFDEANLNASYAMRNNASDDNSTSFTFDQQWRFTFGTIISWLIGFICIFGIIGNILSVKVLGRHKQISPMFVLLKMLAISDMLFLMFMFLLHIFPIILHKIDPFSAYFFEVFLISKFVWPMSLVTQMSTVWITVAISIERYITVNHPLRRSVKMVTSTASILPTTIRIKRASFAIFFLSAVYNIPRFFEYKADLKDLRKSDFGDNEIYRYLYCAASYFLVLFFIPLILIISLNIRVVLALNDGQKRWERMNLRQKADHKLTRIALAIVVVFFVCGMPALAVNILEVLIGHYEYHAILTRVANTLVVFNSAVNFMIYCLLGKKFRRLLKDMLLQYKNCHRKSRIISRVNSYNVTSIIHSSYV</sequence>
<evidence type="ECO:0000256" key="4">
    <source>
        <dbReference type="ARBA" id="ARBA00023136"/>
    </source>
</evidence>
<feature type="transmembrane region" description="Helical" evidence="5">
    <location>
        <begin position="76"/>
        <end position="100"/>
    </location>
</feature>